<feature type="domain" description="SET" evidence="1">
    <location>
        <begin position="209"/>
        <end position="371"/>
    </location>
</feature>
<dbReference type="Gene3D" id="2.170.270.10">
    <property type="entry name" value="SET domain"/>
    <property type="match status" value="1"/>
</dbReference>
<dbReference type="InterPro" id="IPR023214">
    <property type="entry name" value="HAD_sf"/>
</dbReference>
<evidence type="ECO:0000313" key="3">
    <source>
        <dbReference type="Proteomes" id="UP001642464"/>
    </source>
</evidence>
<dbReference type="Proteomes" id="UP001642464">
    <property type="component" value="Unassembled WGS sequence"/>
</dbReference>
<dbReference type="SMART" id="SM00317">
    <property type="entry name" value="SET"/>
    <property type="match status" value="1"/>
</dbReference>
<dbReference type="Gene3D" id="3.40.50.1000">
    <property type="entry name" value="HAD superfamily/HAD-like"/>
    <property type="match status" value="1"/>
</dbReference>
<comment type="caution">
    <text evidence="2">The sequence shown here is derived from an EMBL/GenBank/DDBJ whole genome shotgun (WGS) entry which is preliminary data.</text>
</comment>
<name>A0ABP0ISB7_9DINO</name>
<sequence length="656" mass="71936">MPRLSLKDVDLQRLPQQARAALEFLVLLNPREIIPDATAARQPTLLPPQKPEHAGRRTLVLDLDETLVHCHCQQGALPGPHPEIQIELENGEPKAVLRAKVFALDSVRLGSSGLWCRRIRRTTKAATLAQVVFQSLQPPQVAEGISTRSGRSPGDFCSWLLHASKPGKPSPGGRPWSLDPMGTEPPSYDFRQLLSLKPGASSSSPEFFGPITVARVPGKHRGLVCARAVRRGELLFANRALAVAETRSLPEVTCQKLRSCSEWDFGAFFLLSDGLHTPHELPKLPQVPREEVENMDQRARDVKKERVKAILSANAHELDTSGGQLSAIFLVASLVNHSCRPSAARVFLGDMMFVRAARDLNAGDEITDGYISVLQPALERRRAIRERYGFELCEDRILVEEHLFSKAAVTELLEKIDNANSLEDFSEILEETQRFVSRQLRSLSDCTAESATCVTAAQRLGCGLERLLLGGLVMPVQVGMATILSHMGRHAEAAKGYCRCCWLMEELAPHNAYHAKWAVEALVEAAKASLPLGDYAAYAQHVLNGHCGPGALEVFLGTSKSILKGLNDPKACSHLCPGEVHISCGISQSSDLELQVDLPLSLKVSDLEISACGFLVDLWLKPLGHFLLALPRTVDPDSATVRLHARRLRARFARPG</sequence>
<organism evidence="2 3">
    <name type="scientific">Durusdinium trenchii</name>
    <dbReference type="NCBI Taxonomy" id="1381693"/>
    <lineage>
        <taxon>Eukaryota</taxon>
        <taxon>Sar</taxon>
        <taxon>Alveolata</taxon>
        <taxon>Dinophyceae</taxon>
        <taxon>Suessiales</taxon>
        <taxon>Symbiodiniaceae</taxon>
        <taxon>Durusdinium</taxon>
    </lineage>
</organism>
<dbReference type="Pfam" id="PF00856">
    <property type="entry name" value="SET"/>
    <property type="match status" value="1"/>
</dbReference>
<evidence type="ECO:0000259" key="1">
    <source>
        <dbReference type="PROSITE" id="PS50280"/>
    </source>
</evidence>
<accession>A0ABP0ISB7</accession>
<dbReference type="PANTHER" id="PTHR47643">
    <property type="entry name" value="TPR DOMAIN PROTEIN (AFU_ORTHOLOGUE AFUA_5G12710)"/>
    <property type="match status" value="1"/>
</dbReference>
<dbReference type="CDD" id="cd20071">
    <property type="entry name" value="SET_SMYD"/>
    <property type="match status" value="1"/>
</dbReference>
<protein>
    <submittedName>
        <fullName evidence="2">Histone-lysine N-methyltransferase SMYD3 (SET and MYND domain-containing protein 3) (Zinc finger MYND domain-containing protein 1)</fullName>
    </submittedName>
</protein>
<proteinExistence type="predicted"/>
<dbReference type="SUPFAM" id="SSF82199">
    <property type="entry name" value="SET domain"/>
    <property type="match status" value="1"/>
</dbReference>
<reference evidence="2 3" key="1">
    <citation type="submission" date="2024-02" db="EMBL/GenBank/DDBJ databases">
        <authorList>
            <person name="Chen Y."/>
            <person name="Shah S."/>
            <person name="Dougan E. K."/>
            <person name="Thang M."/>
            <person name="Chan C."/>
        </authorList>
    </citation>
    <scope>NUCLEOTIDE SEQUENCE [LARGE SCALE GENOMIC DNA]</scope>
</reference>
<dbReference type="InterPro" id="IPR046341">
    <property type="entry name" value="SET_dom_sf"/>
</dbReference>
<gene>
    <name evidence="2" type="ORF">SCF082_LOCUS8087</name>
</gene>
<dbReference type="InterPro" id="IPR001214">
    <property type="entry name" value="SET_dom"/>
</dbReference>
<dbReference type="PROSITE" id="PS50280">
    <property type="entry name" value="SET"/>
    <property type="match status" value="1"/>
</dbReference>
<keyword evidence="3" id="KW-1185">Reference proteome</keyword>
<dbReference type="InterPro" id="IPR053209">
    <property type="entry name" value="Gramillin-biosynth_MTr"/>
</dbReference>
<dbReference type="Gene3D" id="1.10.220.160">
    <property type="match status" value="1"/>
</dbReference>
<dbReference type="EMBL" id="CAXAMM010004603">
    <property type="protein sequence ID" value="CAK9004238.1"/>
    <property type="molecule type" value="Genomic_DNA"/>
</dbReference>
<evidence type="ECO:0000313" key="2">
    <source>
        <dbReference type="EMBL" id="CAK9004238.1"/>
    </source>
</evidence>
<dbReference type="PANTHER" id="PTHR47643:SF2">
    <property type="entry name" value="TPR DOMAIN PROTEIN (AFU_ORTHOLOGUE AFUA_5G12710)"/>
    <property type="match status" value="1"/>
</dbReference>